<reference evidence="2 3" key="1">
    <citation type="submission" date="2019-07" db="EMBL/GenBank/DDBJ databases">
        <title>New species of Amycolatopsis and Streptomyces.</title>
        <authorList>
            <person name="Duangmal K."/>
            <person name="Teo W.F.A."/>
            <person name="Lipun K."/>
        </authorList>
    </citation>
    <scope>NUCLEOTIDE SEQUENCE [LARGE SCALE GENOMIC DNA]</scope>
    <source>
        <strain evidence="2 3">JCM 30562</strain>
    </source>
</reference>
<dbReference type="Pfam" id="PF01796">
    <property type="entry name" value="OB_ChsH2_C"/>
    <property type="match status" value="1"/>
</dbReference>
<dbReference type="InterPro" id="IPR002878">
    <property type="entry name" value="ChsH2_C"/>
</dbReference>
<feature type="domain" description="ChsH2 C-terminal OB-fold" evidence="1">
    <location>
        <begin position="68"/>
        <end position="133"/>
    </location>
</feature>
<evidence type="ECO:0000259" key="1">
    <source>
        <dbReference type="Pfam" id="PF01796"/>
    </source>
</evidence>
<organism evidence="2 3">
    <name type="scientific">Amycolatopsis acidiphila</name>
    <dbReference type="NCBI Taxonomy" id="715473"/>
    <lineage>
        <taxon>Bacteria</taxon>
        <taxon>Bacillati</taxon>
        <taxon>Actinomycetota</taxon>
        <taxon>Actinomycetes</taxon>
        <taxon>Pseudonocardiales</taxon>
        <taxon>Pseudonocardiaceae</taxon>
        <taxon>Amycolatopsis</taxon>
    </lineage>
</organism>
<comment type="caution">
    <text evidence="2">The sequence shown here is derived from an EMBL/GenBank/DDBJ whole genome shotgun (WGS) entry which is preliminary data.</text>
</comment>
<dbReference type="EMBL" id="VJZA01000001">
    <property type="protein sequence ID" value="TVT26027.1"/>
    <property type="molecule type" value="Genomic_DNA"/>
</dbReference>
<accession>A0A558AP49</accession>
<evidence type="ECO:0000313" key="3">
    <source>
        <dbReference type="Proteomes" id="UP000318578"/>
    </source>
</evidence>
<dbReference type="Proteomes" id="UP000318578">
    <property type="component" value="Unassembled WGS sequence"/>
</dbReference>
<evidence type="ECO:0000313" key="2">
    <source>
        <dbReference type="EMBL" id="TVT26027.1"/>
    </source>
</evidence>
<gene>
    <name evidence="2" type="ORF">FNH06_00960</name>
</gene>
<name>A0A558AP49_9PSEU</name>
<sequence length="157" mass="16712">MPDPGGGVSGDWLLGDELAPSIADDVLGPLYEGAARDRLVLPFCPACRLPLELEQRVCDGCGTAGADWRPVALRGHVHTVTVVHRLEPGLVRATRPYPVADIELADGHRLVLTSAEPTSDPPAIGDPVSIRFRRLGEVAVPAYHSAVPPSGEQEESR</sequence>
<dbReference type="SUPFAM" id="SSF50249">
    <property type="entry name" value="Nucleic acid-binding proteins"/>
    <property type="match status" value="1"/>
</dbReference>
<proteinExistence type="predicted"/>
<keyword evidence="3" id="KW-1185">Reference proteome</keyword>
<protein>
    <submittedName>
        <fullName evidence="2">3-ketoacyl-CoA thiolase</fullName>
    </submittedName>
</protein>
<dbReference type="OrthoDB" id="4374555at2"/>
<dbReference type="InterPro" id="IPR012340">
    <property type="entry name" value="NA-bd_OB-fold"/>
</dbReference>
<dbReference type="AlphaFoldDB" id="A0A558AP49"/>